<dbReference type="Gene3D" id="3.30.565.10">
    <property type="entry name" value="Histidine kinase-like ATPase, C-terminal domain"/>
    <property type="match status" value="1"/>
</dbReference>
<evidence type="ECO:0000256" key="6">
    <source>
        <dbReference type="ARBA" id="ARBA00022777"/>
    </source>
</evidence>
<name>A0A6N4SMP0_CYTH3</name>
<keyword evidence="8" id="KW-0902">Two-component regulatory system</keyword>
<dbReference type="EMBL" id="CP000383">
    <property type="protein sequence ID" value="ABG57515.1"/>
    <property type="molecule type" value="Genomic_DNA"/>
</dbReference>
<organism evidence="11 12">
    <name type="scientific">Cytophaga hutchinsonii (strain ATCC 33406 / DSM 1761 / CIP 103989 / NBRC 15051 / NCIMB 9469 / D465)</name>
    <dbReference type="NCBI Taxonomy" id="269798"/>
    <lineage>
        <taxon>Bacteria</taxon>
        <taxon>Pseudomonadati</taxon>
        <taxon>Bacteroidota</taxon>
        <taxon>Cytophagia</taxon>
        <taxon>Cytophagales</taxon>
        <taxon>Cytophagaceae</taxon>
        <taxon>Cytophaga</taxon>
    </lineage>
</organism>
<dbReference type="Pfam" id="PF02518">
    <property type="entry name" value="HATPase_c"/>
    <property type="match status" value="1"/>
</dbReference>
<feature type="domain" description="Histidine kinase" evidence="10">
    <location>
        <begin position="445"/>
        <end position="655"/>
    </location>
</feature>
<feature type="transmembrane region" description="Helical" evidence="9">
    <location>
        <begin position="268"/>
        <end position="288"/>
    </location>
</feature>
<dbReference type="InterPro" id="IPR011623">
    <property type="entry name" value="7TMR_DISM_rcpt_extracell_dom1"/>
</dbReference>
<dbReference type="GO" id="GO:0007234">
    <property type="term" value="P:osmosensory signaling via phosphorelay pathway"/>
    <property type="evidence" value="ECO:0007669"/>
    <property type="project" value="TreeGrafter"/>
</dbReference>
<evidence type="ECO:0000313" key="12">
    <source>
        <dbReference type="Proteomes" id="UP000001822"/>
    </source>
</evidence>
<dbReference type="InterPro" id="IPR003661">
    <property type="entry name" value="HisK_dim/P_dom"/>
</dbReference>
<keyword evidence="12" id="KW-1185">Reference proteome</keyword>
<dbReference type="CDD" id="cd00075">
    <property type="entry name" value="HATPase"/>
    <property type="match status" value="1"/>
</dbReference>
<keyword evidence="4 11" id="KW-0808">Transferase</keyword>
<dbReference type="SMART" id="SM00387">
    <property type="entry name" value="HATPase_c"/>
    <property type="match status" value="1"/>
</dbReference>
<dbReference type="InterPro" id="IPR011622">
    <property type="entry name" value="7TMR_DISM_rcpt_extracell_dom2"/>
</dbReference>
<evidence type="ECO:0000256" key="4">
    <source>
        <dbReference type="ARBA" id="ARBA00022679"/>
    </source>
</evidence>
<reference evidence="11 12" key="1">
    <citation type="journal article" date="2007" name="Appl. Environ. Microbiol.">
        <title>Genome sequence of the cellulolytic gliding bacterium Cytophaga hutchinsonii.</title>
        <authorList>
            <person name="Xie G."/>
            <person name="Bruce D.C."/>
            <person name="Challacombe J.F."/>
            <person name="Chertkov O."/>
            <person name="Detter J.C."/>
            <person name="Gilna P."/>
            <person name="Han C.S."/>
            <person name="Lucas S."/>
            <person name="Misra M."/>
            <person name="Myers G.L."/>
            <person name="Richardson P."/>
            <person name="Tapia R."/>
            <person name="Thayer N."/>
            <person name="Thompson L.S."/>
            <person name="Brettin T.S."/>
            <person name="Henrissat B."/>
            <person name="Wilson D.B."/>
            <person name="McBride M.J."/>
        </authorList>
    </citation>
    <scope>NUCLEOTIDE SEQUENCE [LARGE SCALE GENOMIC DNA]</scope>
    <source>
        <strain evidence="12">ATCC 33406 / DSM 1761 / CIP 103989 / NBRC 15051 / NCIMB 9469 / D465</strain>
    </source>
</reference>
<keyword evidence="7" id="KW-0067">ATP-binding</keyword>
<keyword evidence="9" id="KW-0812">Transmembrane</keyword>
<protein>
    <recommendedName>
        <fullName evidence="2">histidine kinase</fullName>
        <ecNumber evidence="2">2.7.13.3</ecNumber>
    </recommendedName>
</protein>
<dbReference type="GO" id="GO:0000156">
    <property type="term" value="F:phosphorelay response regulator activity"/>
    <property type="evidence" value="ECO:0007669"/>
    <property type="project" value="TreeGrafter"/>
</dbReference>
<dbReference type="InterPro" id="IPR005467">
    <property type="entry name" value="His_kinase_dom"/>
</dbReference>
<dbReference type="InterPro" id="IPR036097">
    <property type="entry name" value="HisK_dim/P_sf"/>
</dbReference>
<dbReference type="CDD" id="cd00082">
    <property type="entry name" value="HisKA"/>
    <property type="match status" value="1"/>
</dbReference>
<feature type="transmembrane region" description="Helical" evidence="9">
    <location>
        <begin position="381"/>
        <end position="399"/>
    </location>
</feature>
<dbReference type="Proteomes" id="UP000001822">
    <property type="component" value="Chromosome"/>
</dbReference>
<dbReference type="GO" id="GO:0005524">
    <property type="term" value="F:ATP binding"/>
    <property type="evidence" value="ECO:0007669"/>
    <property type="project" value="UniProtKB-KW"/>
</dbReference>
<feature type="transmembrane region" description="Helical" evidence="9">
    <location>
        <begin position="295"/>
        <end position="314"/>
    </location>
</feature>
<dbReference type="SUPFAM" id="SSF47384">
    <property type="entry name" value="Homodimeric domain of signal transducing histidine kinase"/>
    <property type="match status" value="1"/>
</dbReference>
<sequence>MKKIHTSCRNQFFYYIKKNLIPKIFLSALFIFVSSIYTYAQNSLELKDAPLSYPLRSGLIHVFEDTDNSCTSVESVQTKTFRPANSYFFSTPNPSSTYWGKFILTDNSSINNHWFFISYNYSIDSLDIFAFKKSTLQFHKKYRFGSPNETTKEIRHKNFTVDFPVSKNDTLTVYIKLKNKNATQYDFALVEHKDLFSKSVFEFYLFGLFYGGLIMMAFYHISVYFSLKDKAYIFYSIYIIFQGLYMSYRDSTALVNLFTDSPWLIDYTLNILFFLLSFSSLLYGRFFLELNSFKWYNILTVAFVVIRFPFVCIYHNYPLALMWFDLAAPVIVFLFSIISRFEKNKTASLFSIGFFAICIGYLINVLWHANIIDCTTDVFYSLYYTIIIQSLLLAIANAYRLNKLKADALNKKMLEEKVIENSRMIKYQEELIKEKTNDLDMLLYRASHDIKGPLKSINGLCDLGQRDNENKNIYFEHIDLVSKRLQNILNALLQIAEHNRSEVKKEPVYIRTLIQECVQENLVAYPDIKKITFKIDVPEDAVINSERFTLLSIIQNIIENAIKYMDKSKAENHVSISFNQSATEHTLIFEDNGIGINEVYLKNIFQMFYRANNVNPAGVGLGLYIVKQHIDRLKGHIDIASKEHEFTRFTIRLPR</sequence>
<keyword evidence="3" id="KW-0597">Phosphoprotein</keyword>
<dbReference type="InterPro" id="IPR004358">
    <property type="entry name" value="Sig_transdc_His_kin-like_C"/>
</dbReference>
<dbReference type="InterPro" id="IPR003594">
    <property type="entry name" value="HATPase_dom"/>
</dbReference>
<keyword evidence="9" id="KW-1133">Transmembrane helix</keyword>
<evidence type="ECO:0000256" key="8">
    <source>
        <dbReference type="ARBA" id="ARBA00023012"/>
    </source>
</evidence>
<evidence type="ECO:0000256" key="2">
    <source>
        <dbReference type="ARBA" id="ARBA00012438"/>
    </source>
</evidence>
<feature type="transmembrane region" description="Helical" evidence="9">
    <location>
        <begin position="20"/>
        <end position="40"/>
    </location>
</feature>
<dbReference type="PRINTS" id="PR00344">
    <property type="entry name" value="BCTRLSENSOR"/>
</dbReference>
<dbReference type="GO" id="GO:0030295">
    <property type="term" value="F:protein kinase activator activity"/>
    <property type="evidence" value="ECO:0007669"/>
    <property type="project" value="TreeGrafter"/>
</dbReference>
<dbReference type="SUPFAM" id="SSF55874">
    <property type="entry name" value="ATPase domain of HSP90 chaperone/DNA topoisomerase II/histidine kinase"/>
    <property type="match status" value="1"/>
</dbReference>
<evidence type="ECO:0000256" key="1">
    <source>
        <dbReference type="ARBA" id="ARBA00000085"/>
    </source>
</evidence>
<dbReference type="PANTHER" id="PTHR42878:SF7">
    <property type="entry name" value="SENSOR HISTIDINE KINASE GLRK"/>
    <property type="match status" value="1"/>
</dbReference>
<dbReference type="KEGG" id="chu:CHU_0223"/>
<dbReference type="EC" id="2.7.13.3" evidence="2"/>
<dbReference type="Gene3D" id="2.60.40.2380">
    <property type="match status" value="1"/>
</dbReference>
<evidence type="ECO:0000256" key="3">
    <source>
        <dbReference type="ARBA" id="ARBA00022553"/>
    </source>
</evidence>
<comment type="catalytic activity">
    <reaction evidence="1">
        <text>ATP + protein L-histidine = ADP + protein N-phospho-L-histidine.</text>
        <dbReference type="EC" id="2.7.13.3"/>
    </reaction>
</comment>
<feature type="transmembrane region" description="Helical" evidence="9">
    <location>
        <begin position="232"/>
        <end position="248"/>
    </location>
</feature>
<feature type="transmembrane region" description="Helical" evidence="9">
    <location>
        <begin position="349"/>
        <end position="369"/>
    </location>
</feature>
<dbReference type="PROSITE" id="PS50109">
    <property type="entry name" value="HIS_KIN"/>
    <property type="match status" value="1"/>
</dbReference>
<keyword evidence="5" id="KW-0547">Nucleotide-binding</keyword>
<dbReference type="InterPro" id="IPR050351">
    <property type="entry name" value="BphY/WalK/GraS-like"/>
</dbReference>
<dbReference type="Pfam" id="PF07695">
    <property type="entry name" value="7TMR-DISM_7TM"/>
    <property type="match status" value="1"/>
</dbReference>
<dbReference type="AlphaFoldDB" id="A0A6N4SMP0"/>
<dbReference type="Gene3D" id="1.10.287.130">
    <property type="match status" value="1"/>
</dbReference>
<feature type="transmembrane region" description="Helical" evidence="9">
    <location>
        <begin position="320"/>
        <end position="337"/>
    </location>
</feature>
<keyword evidence="9" id="KW-0472">Membrane</keyword>
<evidence type="ECO:0000313" key="11">
    <source>
        <dbReference type="EMBL" id="ABG57515.1"/>
    </source>
</evidence>
<dbReference type="OrthoDB" id="9813151at2"/>
<proteinExistence type="predicted"/>
<evidence type="ECO:0000256" key="5">
    <source>
        <dbReference type="ARBA" id="ARBA00022741"/>
    </source>
</evidence>
<dbReference type="InterPro" id="IPR036890">
    <property type="entry name" value="HATPase_C_sf"/>
</dbReference>
<dbReference type="Pfam" id="PF07696">
    <property type="entry name" value="7TMR-DISMED2"/>
    <property type="match status" value="1"/>
</dbReference>
<keyword evidence="6 11" id="KW-0418">Kinase</keyword>
<accession>A0A6N4SMP0</accession>
<evidence type="ECO:0000256" key="7">
    <source>
        <dbReference type="ARBA" id="ARBA00022840"/>
    </source>
</evidence>
<evidence type="ECO:0000256" key="9">
    <source>
        <dbReference type="SAM" id="Phobius"/>
    </source>
</evidence>
<feature type="transmembrane region" description="Helical" evidence="9">
    <location>
        <begin position="203"/>
        <end position="225"/>
    </location>
</feature>
<dbReference type="PANTHER" id="PTHR42878">
    <property type="entry name" value="TWO-COMPONENT HISTIDINE KINASE"/>
    <property type="match status" value="1"/>
</dbReference>
<dbReference type="RefSeq" id="WP_011583630.1">
    <property type="nucleotide sequence ID" value="NC_008255.1"/>
</dbReference>
<dbReference type="GO" id="GO:0000155">
    <property type="term" value="F:phosphorelay sensor kinase activity"/>
    <property type="evidence" value="ECO:0007669"/>
    <property type="project" value="InterPro"/>
</dbReference>
<gene>
    <name evidence="11" type="primary">atoS</name>
    <name evidence="11" type="ordered locus">CHU_0223</name>
</gene>
<evidence type="ECO:0000259" key="10">
    <source>
        <dbReference type="PROSITE" id="PS50109"/>
    </source>
</evidence>